<dbReference type="KEGG" id="psez:HME7025_01912"/>
<keyword evidence="5 9" id="KW-1133">Transmembrane helix</keyword>
<evidence type="ECO:0000256" key="1">
    <source>
        <dbReference type="ARBA" id="ARBA00004651"/>
    </source>
</evidence>
<evidence type="ECO:0000256" key="3">
    <source>
        <dbReference type="ARBA" id="ARBA00022475"/>
    </source>
</evidence>
<accession>A0A2S2DWT8</accession>
<comment type="subcellular location">
    <subcellularLocation>
        <location evidence="1">Cell membrane</location>
        <topology evidence="1">Multi-pass membrane protein</topology>
    </subcellularLocation>
</comment>
<dbReference type="Pfam" id="PF07690">
    <property type="entry name" value="MFS_1"/>
    <property type="match status" value="1"/>
</dbReference>
<keyword evidence="12" id="KW-1185">Reference proteome</keyword>
<keyword evidence="2" id="KW-0813">Transport</keyword>
<protein>
    <recommendedName>
        <fullName evidence="8">Multidrug efflux pump Tap</fullName>
    </recommendedName>
</protein>
<dbReference type="AlphaFoldDB" id="A0A2S2DWT8"/>
<dbReference type="PANTHER" id="PTHR23513:SF9">
    <property type="entry name" value="ENTEROBACTIN EXPORTER ENTS"/>
    <property type="match status" value="1"/>
</dbReference>
<feature type="domain" description="Major facilitator superfamily (MFS) profile" evidence="10">
    <location>
        <begin position="12"/>
        <end position="408"/>
    </location>
</feature>
<dbReference type="Gene3D" id="1.20.1250.20">
    <property type="entry name" value="MFS general substrate transporter like domains"/>
    <property type="match status" value="1"/>
</dbReference>
<feature type="transmembrane region" description="Helical" evidence="9">
    <location>
        <begin position="268"/>
        <end position="288"/>
    </location>
</feature>
<dbReference type="CDD" id="cd06173">
    <property type="entry name" value="MFS_MefA_like"/>
    <property type="match status" value="1"/>
</dbReference>
<feature type="transmembrane region" description="Helical" evidence="9">
    <location>
        <begin position="51"/>
        <end position="71"/>
    </location>
</feature>
<evidence type="ECO:0000313" key="12">
    <source>
        <dbReference type="Proteomes" id="UP000245468"/>
    </source>
</evidence>
<dbReference type="OrthoDB" id="7283966at2"/>
<dbReference type="InterPro" id="IPR036259">
    <property type="entry name" value="MFS_trans_sf"/>
</dbReference>
<evidence type="ECO:0000256" key="2">
    <source>
        <dbReference type="ARBA" id="ARBA00022448"/>
    </source>
</evidence>
<evidence type="ECO:0000256" key="8">
    <source>
        <dbReference type="ARBA" id="ARBA00040914"/>
    </source>
</evidence>
<dbReference type="SUPFAM" id="SSF103473">
    <property type="entry name" value="MFS general substrate transporter"/>
    <property type="match status" value="1"/>
</dbReference>
<sequence length="421" mass="46024">MSFFQNKDAYSALKFPEFRAFIVGNTLFTMALLMQEVIVSYEIYKITHNPLALGLIGLAEVIPYISLALFGGHYADNRDKRKIMQISLSVIIFGSFLLLYSSLQLDSQSPDFHIYTIYFVIFLIGLAKGFFSPAASSLNPFLVPKEVFANAATWNSSFWQLGAILGPGMAGFLYAYLGLAGSLETVIVFLLGVMTCLFFIKKRPVPPKAVTHESIWQSLKEGIVYVFKTKIILYAISLDLFSVLFGGVIAILPIFAEDILKVGAEGLGILRAAPSIGALISMAFMIYFPPLEKAWRNLLIAIAGFGIATMVFGISTNFWISVVALFFTGAFDSVSVVIRQTVLRFYTPDEMRGRVSSVNGIFVSSSNELGAFESGVMAKMMGTVPSVLVGATATLVIVSLVALNSKDLLKLKVAKKVESED</sequence>
<proteinExistence type="inferred from homology"/>
<feature type="transmembrane region" description="Helical" evidence="9">
    <location>
        <begin position="20"/>
        <end position="39"/>
    </location>
</feature>
<keyword evidence="6 9" id="KW-0472">Membrane</keyword>
<dbReference type="Proteomes" id="UP000245468">
    <property type="component" value="Chromosome"/>
</dbReference>
<feature type="transmembrane region" description="Helical" evidence="9">
    <location>
        <begin position="83"/>
        <end position="100"/>
    </location>
</feature>
<evidence type="ECO:0000259" key="10">
    <source>
        <dbReference type="PROSITE" id="PS50850"/>
    </source>
</evidence>
<name>A0A2S2DWT8_9BACT</name>
<evidence type="ECO:0000256" key="4">
    <source>
        <dbReference type="ARBA" id="ARBA00022692"/>
    </source>
</evidence>
<dbReference type="GO" id="GO:0005886">
    <property type="term" value="C:plasma membrane"/>
    <property type="evidence" value="ECO:0007669"/>
    <property type="project" value="UniProtKB-SubCell"/>
</dbReference>
<feature type="transmembrane region" description="Helical" evidence="9">
    <location>
        <begin position="173"/>
        <end position="200"/>
    </location>
</feature>
<organism evidence="11 12">
    <name type="scientific">Aquirufa nivalisilvae</name>
    <dbReference type="NCBI Taxonomy" id="2516557"/>
    <lineage>
        <taxon>Bacteria</taxon>
        <taxon>Pseudomonadati</taxon>
        <taxon>Bacteroidota</taxon>
        <taxon>Cytophagia</taxon>
        <taxon>Cytophagales</taxon>
        <taxon>Flectobacillaceae</taxon>
        <taxon>Aquirufa</taxon>
    </lineage>
</organism>
<gene>
    <name evidence="11" type="ORF">HME7025_01912</name>
</gene>
<feature type="transmembrane region" description="Helical" evidence="9">
    <location>
        <begin position="231"/>
        <end position="256"/>
    </location>
</feature>
<comment type="similarity">
    <text evidence="7">Belongs to the major facilitator superfamily. Drug:H(+) antiporter-3 (DHA3) (TC 2.A.1.21) family.</text>
</comment>
<dbReference type="InterPro" id="IPR011701">
    <property type="entry name" value="MFS"/>
</dbReference>
<dbReference type="RefSeq" id="WP_109323424.1">
    <property type="nucleotide sequence ID" value="NZ_CP029346.1"/>
</dbReference>
<evidence type="ECO:0000256" key="5">
    <source>
        <dbReference type="ARBA" id="ARBA00022989"/>
    </source>
</evidence>
<evidence type="ECO:0000313" key="11">
    <source>
        <dbReference type="EMBL" id="AWL09762.1"/>
    </source>
</evidence>
<evidence type="ECO:0000256" key="7">
    <source>
        <dbReference type="ARBA" id="ARBA00038075"/>
    </source>
</evidence>
<keyword evidence="4 9" id="KW-0812">Transmembrane</keyword>
<reference evidence="12" key="1">
    <citation type="submission" date="2018-05" db="EMBL/GenBank/DDBJ databases">
        <title>Pseudarcicella sp. HME7025 Genome sequencing and assembly.</title>
        <authorList>
            <person name="Kim H."/>
            <person name="Kang H."/>
            <person name="Joh K."/>
        </authorList>
    </citation>
    <scope>NUCLEOTIDE SEQUENCE [LARGE SCALE GENOMIC DNA]</scope>
    <source>
        <strain evidence="12">HME7025</strain>
    </source>
</reference>
<keyword evidence="3" id="KW-1003">Cell membrane</keyword>
<dbReference type="GO" id="GO:0022857">
    <property type="term" value="F:transmembrane transporter activity"/>
    <property type="evidence" value="ECO:0007669"/>
    <property type="project" value="InterPro"/>
</dbReference>
<feature type="transmembrane region" description="Helical" evidence="9">
    <location>
        <begin position="300"/>
        <end position="327"/>
    </location>
</feature>
<evidence type="ECO:0000256" key="6">
    <source>
        <dbReference type="ARBA" id="ARBA00023136"/>
    </source>
</evidence>
<dbReference type="PANTHER" id="PTHR23513">
    <property type="entry name" value="INTEGRAL MEMBRANE EFFLUX PROTEIN-RELATED"/>
    <property type="match status" value="1"/>
</dbReference>
<feature type="transmembrane region" description="Helical" evidence="9">
    <location>
        <begin position="384"/>
        <end position="403"/>
    </location>
</feature>
<evidence type="ECO:0000256" key="9">
    <source>
        <dbReference type="SAM" id="Phobius"/>
    </source>
</evidence>
<feature type="transmembrane region" description="Helical" evidence="9">
    <location>
        <begin position="112"/>
        <end position="131"/>
    </location>
</feature>
<dbReference type="PROSITE" id="PS50850">
    <property type="entry name" value="MFS"/>
    <property type="match status" value="1"/>
</dbReference>
<dbReference type="EMBL" id="CP029346">
    <property type="protein sequence ID" value="AWL09762.1"/>
    <property type="molecule type" value="Genomic_DNA"/>
</dbReference>
<dbReference type="InterPro" id="IPR020846">
    <property type="entry name" value="MFS_dom"/>
</dbReference>